<keyword evidence="1" id="KW-0812">Transmembrane</keyword>
<dbReference type="AlphaFoldDB" id="A0A4Y0BN77"/>
<evidence type="ECO:0000313" key="2">
    <source>
        <dbReference type="EnsemblMetazoa" id="AFUN022100-PA"/>
    </source>
</evidence>
<keyword evidence="1" id="KW-0472">Membrane</keyword>
<organism evidence="2">
    <name type="scientific">Anopheles funestus</name>
    <name type="common">African malaria mosquito</name>
    <dbReference type="NCBI Taxonomy" id="62324"/>
    <lineage>
        <taxon>Eukaryota</taxon>
        <taxon>Metazoa</taxon>
        <taxon>Ecdysozoa</taxon>
        <taxon>Arthropoda</taxon>
        <taxon>Hexapoda</taxon>
        <taxon>Insecta</taxon>
        <taxon>Pterygota</taxon>
        <taxon>Neoptera</taxon>
        <taxon>Endopterygota</taxon>
        <taxon>Diptera</taxon>
        <taxon>Nematocera</taxon>
        <taxon>Culicoidea</taxon>
        <taxon>Culicidae</taxon>
        <taxon>Anophelinae</taxon>
        <taxon>Anopheles</taxon>
    </lineage>
</organism>
<name>A0A4Y0BN77_ANOFN</name>
<dbReference type="EnsemblMetazoa" id="AFUN022100-RA">
    <property type="protein sequence ID" value="AFUN022100-PA"/>
    <property type="gene ID" value="AFUN022100"/>
</dbReference>
<protein>
    <submittedName>
        <fullName evidence="2">Uncharacterized protein</fullName>
    </submittedName>
</protein>
<reference evidence="2" key="1">
    <citation type="submission" date="2020-05" db="UniProtKB">
        <authorList>
            <consortium name="EnsemblMetazoa"/>
        </authorList>
    </citation>
    <scope>IDENTIFICATION</scope>
    <source>
        <strain evidence="2">FUMOZ</strain>
    </source>
</reference>
<keyword evidence="1" id="KW-1133">Transmembrane helix</keyword>
<proteinExistence type="predicted"/>
<accession>A0A4Y0BN77</accession>
<sequence>MVYVPVLSSESTSGNMLSNLFTIVTCCLILGPGWHAVFAVPAIVSYQDRFANHSTDGEQLMQSRRKINSAATRELNEDLIRMLANATIMIRQTSNETKQLIEDAEITDDSCKNIVVDLQEYYTWYAVVDMKQCAWYTAEGMVPWTMSRFFRYADYVYTQLTQLTHRVVRVLASYNSLTQIYGIENLLAQYYENFSWIYNSYQIILDYELERFDDPEHPLRVDLYQCLDTTIMIYLSDMEFVLDYANLYC</sequence>
<feature type="transmembrane region" description="Helical" evidence="1">
    <location>
        <begin position="20"/>
        <end position="44"/>
    </location>
</feature>
<evidence type="ECO:0000256" key="1">
    <source>
        <dbReference type="SAM" id="Phobius"/>
    </source>
</evidence>
<dbReference type="VEuPathDB" id="VectorBase:AFUN022100"/>